<dbReference type="Proteomes" id="UP000477911">
    <property type="component" value="Unassembled WGS sequence"/>
</dbReference>
<dbReference type="AlphaFoldDB" id="A0A6L7G638"/>
<keyword evidence="2" id="KW-0378">Hydrolase</keyword>
<accession>A0A6L7G638</accession>
<dbReference type="Gene3D" id="3.40.50.1110">
    <property type="entry name" value="SGNH hydrolase"/>
    <property type="match status" value="1"/>
</dbReference>
<evidence type="ECO:0000313" key="3">
    <source>
        <dbReference type="Proteomes" id="UP000477911"/>
    </source>
</evidence>
<comment type="caution">
    <text evidence="2">The sequence shown here is derived from an EMBL/GenBank/DDBJ whole genome shotgun (WGS) entry which is preliminary data.</text>
</comment>
<proteinExistence type="predicted"/>
<protein>
    <submittedName>
        <fullName evidence="2">Hydrolase</fullName>
    </submittedName>
</protein>
<dbReference type="InterPro" id="IPR013830">
    <property type="entry name" value="SGNH_hydro"/>
</dbReference>
<keyword evidence="3" id="KW-1185">Reference proteome</keyword>
<dbReference type="SUPFAM" id="SSF52266">
    <property type="entry name" value="SGNH hydrolase"/>
    <property type="match status" value="1"/>
</dbReference>
<reference evidence="2 3" key="1">
    <citation type="submission" date="2019-12" db="EMBL/GenBank/DDBJ databases">
        <authorList>
            <person name="Li M."/>
        </authorList>
    </citation>
    <scope>NUCLEOTIDE SEQUENCE [LARGE SCALE GENOMIC DNA]</scope>
    <source>
        <strain evidence="2 3">GBMRC 2024</strain>
    </source>
</reference>
<dbReference type="RefSeq" id="WP_160894976.1">
    <property type="nucleotide sequence ID" value="NZ_WUMU01000015.1"/>
</dbReference>
<dbReference type="CDD" id="cd01839">
    <property type="entry name" value="SGNH_arylesterase_like"/>
    <property type="match status" value="1"/>
</dbReference>
<sequence>MSDSYSIMCFGDSLTWGWIPVPESVPTTRYPFEQRWTGAMAGALGAGYKVVEEGLSGRATAVDDPTDPRLNGSRHLPTALASHLPLDLVILMLGSNDTKTIFRRTPFDIVTGMQLLIGQVMASAGAGGTTYPAPQVLVVAPPVMGKLEDPFFAEMFVGGREKTEALGPLYESLAAFMKVHFLNAAEVIETDGVDGLHLSAQSNLKLGAAMARKVQEILPPKA</sequence>
<name>A0A6L7G638_9RHOB</name>
<organism evidence="2 3">
    <name type="scientific">Pseudooceanicola albus</name>
    <dbReference type="NCBI Taxonomy" id="2692189"/>
    <lineage>
        <taxon>Bacteria</taxon>
        <taxon>Pseudomonadati</taxon>
        <taxon>Pseudomonadota</taxon>
        <taxon>Alphaproteobacteria</taxon>
        <taxon>Rhodobacterales</taxon>
        <taxon>Paracoccaceae</taxon>
        <taxon>Pseudooceanicola</taxon>
    </lineage>
</organism>
<dbReference type="EMBL" id="WUMU01000015">
    <property type="protein sequence ID" value="MXN18856.1"/>
    <property type="molecule type" value="Genomic_DNA"/>
</dbReference>
<gene>
    <name evidence="2" type="ORF">GR170_13480</name>
</gene>
<dbReference type="GO" id="GO:0016788">
    <property type="term" value="F:hydrolase activity, acting on ester bonds"/>
    <property type="evidence" value="ECO:0007669"/>
    <property type="project" value="UniProtKB-ARBA"/>
</dbReference>
<evidence type="ECO:0000259" key="1">
    <source>
        <dbReference type="Pfam" id="PF13472"/>
    </source>
</evidence>
<dbReference type="Pfam" id="PF13472">
    <property type="entry name" value="Lipase_GDSL_2"/>
    <property type="match status" value="1"/>
</dbReference>
<evidence type="ECO:0000313" key="2">
    <source>
        <dbReference type="EMBL" id="MXN18856.1"/>
    </source>
</evidence>
<dbReference type="InterPro" id="IPR036514">
    <property type="entry name" value="SGNH_hydro_sf"/>
</dbReference>
<feature type="domain" description="SGNH hydrolase-type esterase" evidence="1">
    <location>
        <begin position="9"/>
        <end position="201"/>
    </location>
</feature>